<reference evidence="2" key="1">
    <citation type="submission" date="2020-03" db="EMBL/GenBank/DDBJ databases">
        <authorList>
            <person name="Weist P."/>
        </authorList>
    </citation>
    <scope>NUCLEOTIDE SEQUENCE</scope>
</reference>
<feature type="region of interest" description="Disordered" evidence="1">
    <location>
        <begin position="52"/>
        <end position="82"/>
    </location>
</feature>
<comment type="caution">
    <text evidence="2">The sequence shown here is derived from an EMBL/GenBank/DDBJ whole genome shotgun (WGS) entry which is preliminary data.</text>
</comment>
<sequence length="82" mass="9245">MTCPQELTPQRPGDQRLNQRLLLIMSCDEETKACRSFPLHRLPARLPHVRQASLQPLEAGRGRTTPPPPVALGPDRRRPVAF</sequence>
<dbReference type="EMBL" id="CADEAL010000185">
    <property type="protein sequence ID" value="CAB1416022.1"/>
    <property type="molecule type" value="Genomic_DNA"/>
</dbReference>
<name>A0A9N7TNH2_PLEPL</name>
<evidence type="ECO:0000256" key="1">
    <source>
        <dbReference type="SAM" id="MobiDB-lite"/>
    </source>
</evidence>
<organism evidence="2 3">
    <name type="scientific">Pleuronectes platessa</name>
    <name type="common">European plaice</name>
    <dbReference type="NCBI Taxonomy" id="8262"/>
    <lineage>
        <taxon>Eukaryota</taxon>
        <taxon>Metazoa</taxon>
        <taxon>Chordata</taxon>
        <taxon>Craniata</taxon>
        <taxon>Vertebrata</taxon>
        <taxon>Euteleostomi</taxon>
        <taxon>Actinopterygii</taxon>
        <taxon>Neopterygii</taxon>
        <taxon>Teleostei</taxon>
        <taxon>Neoteleostei</taxon>
        <taxon>Acanthomorphata</taxon>
        <taxon>Carangaria</taxon>
        <taxon>Pleuronectiformes</taxon>
        <taxon>Pleuronectoidei</taxon>
        <taxon>Pleuronectidae</taxon>
        <taxon>Pleuronectes</taxon>
    </lineage>
</organism>
<evidence type="ECO:0000313" key="3">
    <source>
        <dbReference type="Proteomes" id="UP001153269"/>
    </source>
</evidence>
<evidence type="ECO:0000313" key="2">
    <source>
        <dbReference type="EMBL" id="CAB1416022.1"/>
    </source>
</evidence>
<accession>A0A9N7TNH2</accession>
<dbReference type="AlphaFoldDB" id="A0A9N7TNH2"/>
<dbReference type="Proteomes" id="UP001153269">
    <property type="component" value="Unassembled WGS sequence"/>
</dbReference>
<gene>
    <name evidence="2" type="ORF">PLEPLA_LOCUS3741</name>
</gene>
<protein>
    <submittedName>
        <fullName evidence="2">Uncharacterized protein</fullName>
    </submittedName>
</protein>
<proteinExistence type="predicted"/>
<keyword evidence="3" id="KW-1185">Reference proteome</keyword>